<evidence type="ECO:0000313" key="2">
    <source>
        <dbReference type="EMBL" id="GIH11824.1"/>
    </source>
</evidence>
<accession>A0A8J3QL52</accession>
<dbReference type="RefSeq" id="WP_203915549.1">
    <property type="nucleotide sequence ID" value="NZ_BONY01000190.1"/>
</dbReference>
<proteinExistence type="predicted"/>
<gene>
    <name evidence="2" type="ORF">Rhe02_98910</name>
</gene>
<sequence length="185" mass="20914">MKPQFGDVPGWIAAIATVAAVGGAWIAANRLVNIEKRRDEDVEKGAAIELVRARRAQAERVAAWYDRPRGYLDATASPEEREKSWAAFVKNGSDLPIYNLFITFWYWAQDPEVINRRVGSTELRRSLGPGETYEILLPPHLANKDGRKPAWWVADIEFIDAARVGWWRDAFDGKLTESEVRIGFG</sequence>
<dbReference type="EMBL" id="BONY01000190">
    <property type="protein sequence ID" value="GIH11824.1"/>
    <property type="molecule type" value="Genomic_DNA"/>
</dbReference>
<keyword evidence="1" id="KW-0472">Membrane</keyword>
<evidence type="ECO:0000256" key="1">
    <source>
        <dbReference type="SAM" id="Phobius"/>
    </source>
</evidence>
<dbReference type="AlphaFoldDB" id="A0A8J3QL52"/>
<name>A0A8J3QL52_9ACTN</name>
<keyword evidence="3" id="KW-1185">Reference proteome</keyword>
<dbReference type="Proteomes" id="UP000612899">
    <property type="component" value="Unassembled WGS sequence"/>
</dbReference>
<organism evidence="2 3">
    <name type="scientific">Rhizocola hellebori</name>
    <dbReference type="NCBI Taxonomy" id="1392758"/>
    <lineage>
        <taxon>Bacteria</taxon>
        <taxon>Bacillati</taxon>
        <taxon>Actinomycetota</taxon>
        <taxon>Actinomycetes</taxon>
        <taxon>Micromonosporales</taxon>
        <taxon>Micromonosporaceae</taxon>
        <taxon>Rhizocola</taxon>
    </lineage>
</organism>
<protein>
    <submittedName>
        <fullName evidence="2">Uncharacterized protein</fullName>
    </submittedName>
</protein>
<reference evidence="2" key="1">
    <citation type="submission" date="2021-01" db="EMBL/GenBank/DDBJ databases">
        <title>Whole genome shotgun sequence of Rhizocola hellebori NBRC 109834.</title>
        <authorList>
            <person name="Komaki H."/>
            <person name="Tamura T."/>
        </authorList>
    </citation>
    <scope>NUCLEOTIDE SEQUENCE</scope>
    <source>
        <strain evidence="2">NBRC 109834</strain>
    </source>
</reference>
<keyword evidence="1" id="KW-1133">Transmembrane helix</keyword>
<comment type="caution">
    <text evidence="2">The sequence shown here is derived from an EMBL/GenBank/DDBJ whole genome shotgun (WGS) entry which is preliminary data.</text>
</comment>
<keyword evidence="1" id="KW-0812">Transmembrane</keyword>
<evidence type="ECO:0000313" key="3">
    <source>
        <dbReference type="Proteomes" id="UP000612899"/>
    </source>
</evidence>
<feature type="transmembrane region" description="Helical" evidence="1">
    <location>
        <begin position="12"/>
        <end position="28"/>
    </location>
</feature>